<sequence length="136" mass="15750">MWQIICLCLPGVTRSERRRFFTLFSDALRACGRELTEIDLSLLFLHTLSLPEALTVLEERLQLVKRSQELVRQPEEGEDIQDIKQWLIDGHLHALLEAERTWLIQAIARLQSQQLDLDLSQTTLIAEKEHGDAHIL</sequence>
<evidence type="ECO:0000313" key="2">
    <source>
        <dbReference type="Proteomes" id="UP001344906"/>
    </source>
</evidence>
<proteinExistence type="predicted"/>
<accession>A0ABQ6G3K6</accession>
<protein>
    <submittedName>
        <fullName evidence="1">Uncharacterized protein</fullName>
    </submittedName>
</protein>
<dbReference type="EMBL" id="BSRI01000002">
    <property type="protein sequence ID" value="GLV60407.1"/>
    <property type="molecule type" value="Genomic_DNA"/>
</dbReference>
<evidence type="ECO:0000313" key="1">
    <source>
        <dbReference type="EMBL" id="GLV60407.1"/>
    </source>
</evidence>
<organism evidence="1 2">
    <name type="scientific">Dictyobacter halimunensis</name>
    <dbReference type="NCBI Taxonomy" id="3026934"/>
    <lineage>
        <taxon>Bacteria</taxon>
        <taxon>Bacillati</taxon>
        <taxon>Chloroflexota</taxon>
        <taxon>Ktedonobacteria</taxon>
        <taxon>Ktedonobacterales</taxon>
        <taxon>Dictyobacteraceae</taxon>
        <taxon>Dictyobacter</taxon>
    </lineage>
</organism>
<comment type="caution">
    <text evidence="1">The sequence shown here is derived from an EMBL/GenBank/DDBJ whole genome shotgun (WGS) entry which is preliminary data.</text>
</comment>
<reference evidence="1 2" key="1">
    <citation type="submission" date="2023-02" db="EMBL/GenBank/DDBJ databases">
        <title>Dictyobacter halimunensis sp. nov., a new member of the class Ktedonobacteria from forest soil in a geothermal area.</title>
        <authorList>
            <person name="Rachmania M.K."/>
            <person name="Ningsih F."/>
            <person name="Sakai Y."/>
            <person name="Yabe S."/>
            <person name="Yokota A."/>
            <person name="Sjamsuridzal W."/>
        </authorList>
    </citation>
    <scope>NUCLEOTIDE SEQUENCE [LARGE SCALE GENOMIC DNA]</scope>
    <source>
        <strain evidence="1 2">S3.2.2.5</strain>
    </source>
</reference>
<gene>
    <name evidence="1" type="ORF">KDH_72270</name>
</gene>
<dbReference type="RefSeq" id="WP_338257470.1">
    <property type="nucleotide sequence ID" value="NZ_BSRI01000002.1"/>
</dbReference>
<dbReference type="Proteomes" id="UP001344906">
    <property type="component" value="Unassembled WGS sequence"/>
</dbReference>
<name>A0ABQ6G3K6_9CHLR</name>
<keyword evidence="2" id="KW-1185">Reference proteome</keyword>